<name>A0ACB9FPL9_ARCLA</name>
<sequence>MWDSLKNYPAREMSQRKKTKSEFSKKIDQLVKERDNFASKIKELEKFASSSNQKSVCSQRSVKSFNQIRRSNIFFDEYLDGSDTYPRRRSYKKEKLVWMKKSDKDHKKDELKKKTSCVHSHKAKKNKEHKGKPDLIYSRDQLLRGGADCGLRRLNSANLCVGATCGHECSSEILCSRRMVNTTGTTSPTIPISGIATLPVQSIVTTTTPAPNMMANHAEKPEKFSGLNFKRWKQKMFFYLTILNLARFLTETAPQLSGGEADVQSVSAVEAWKHSEFLCRNYVLNGLVDALYNVYCKVTTAKELWESLDRKYKTEDAGTKKHVVARFLDFKMVDSKTVMSQVQDLQVIMHDILAEGMVMSEAFQVAAMIEKLPPGWVDFKNYLKHKRKEMSVEDLVVRLRIEEDNRIALKGGYASSSKANVVEVGQPSKAKAKNIDKGKGKAKNLAPRKGTFKKKFNCYNCGQPGHKAADCKLPKKENPR</sequence>
<evidence type="ECO:0000313" key="1">
    <source>
        <dbReference type="EMBL" id="KAI3773047.1"/>
    </source>
</evidence>
<evidence type="ECO:0000313" key="2">
    <source>
        <dbReference type="Proteomes" id="UP001055879"/>
    </source>
</evidence>
<organism evidence="1 2">
    <name type="scientific">Arctium lappa</name>
    <name type="common">Greater burdock</name>
    <name type="synonym">Lappa major</name>
    <dbReference type="NCBI Taxonomy" id="4217"/>
    <lineage>
        <taxon>Eukaryota</taxon>
        <taxon>Viridiplantae</taxon>
        <taxon>Streptophyta</taxon>
        <taxon>Embryophyta</taxon>
        <taxon>Tracheophyta</taxon>
        <taxon>Spermatophyta</taxon>
        <taxon>Magnoliopsida</taxon>
        <taxon>eudicotyledons</taxon>
        <taxon>Gunneridae</taxon>
        <taxon>Pentapetalae</taxon>
        <taxon>asterids</taxon>
        <taxon>campanulids</taxon>
        <taxon>Asterales</taxon>
        <taxon>Asteraceae</taxon>
        <taxon>Carduoideae</taxon>
        <taxon>Cardueae</taxon>
        <taxon>Arctiinae</taxon>
        <taxon>Arctium</taxon>
    </lineage>
</organism>
<comment type="caution">
    <text evidence="1">The sequence shown here is derived from an EMBL/GenBank/DDBJ whole genome shotgun (WGS) entry which is preliminary data.</text>
</comment>
<reference evidence="2" key="1">
    <citation type="journal article" date="2022" name="Mol. Ecol. Resour.">
        <title>The genomes of chicory, endive, great burdock and yacon provide insights into Asteraceae palaeo-polyploidization history and plant inulin production.</title>
        <authorList>
            <person name="Fan W."/>
            <person name="Wang S."/>
            <person name="Wang H."/>
            <person name="Wang A."/>
            <person name="Jiang F."/>
            <person name="Liu H."/>
            <person name="Zhao H."/>
            <person name="Xu D."/>
            <person name="Zhang Y."/>
        </authorList>
    </citation>
    <scope>NUCLEOTIDE SEQUENCE [LARGE SCALE GENOMIC DNA]</scope>
    <source>
        <strain evidence="2">cv. Niubang</strain>
    </source>
</reference>
<protein>
    <submittedName>
        <fullName evidence="1">Uncharacterized protein</fullName>
    </submittedName>
</protein>
<reference evidence="1 2" key="2">
    <citation type="journal article" date="2022" name="Mol. Ecol. Resour.">
        <title>The genomes of chicory, endive, great burdock and yacon provide insights into Asteraceae paleo-polyploidization history and plant inulin production.</title>
        <authorList>
            <person name="Fan W."/>
            <person name="Wang S."/>
            <person name="Wang H."/>
            <person name="Wang A."/>
            <person name="Jiang F."/>
            <person name="Liu H."/>
            <person name="Zhao H."/>
            <person name="Xu D."/>
            <person name="Zhang Y."/>
        </authorList>
    </citation>
    <scope>NUCLEOTIDE SEQUENCE [LARGE SCALE GENOMIC DNA]</scope>
    <source>
        <strain evidence="2">cv. Niubang</strain>
    </source>
</reference>
<accession>A0ACB9FPL9</accession>
<gene>
    <name evidence="1" type="ORF">L6452_04245</name>
</gene>
<proteinExistence type="predicted"/>
<keyword evidence="2" id="KW-1185">Reference proteome</keyword>
<dbReference type="EMBL" id="CM042047">
    <property type="protein sequence ID" value="KAI3773047.1"/>
    <property type="molecule type" value="Genomic_DNA"/>
</dbReference>
<dbReference type="Proteomes" id="UP001055879">
    <property type="component" value="Linkage Group LG01"/>
</dbReference>